<reference evidence="3 4" key="1">
    <citation type="submission" date="2024-02" db="EMBL/GenBank/DDBJ databases">
        <title>Marinospirillum sp. MEB 164 isolated from Lonar lake sediment.</title>
        <authorList>
            <person name="Joshi A."/>
            <person name="Thite S."/>
        </authorList>
    </citation>
    <scope>NUCLEOTIDE SEQUENCE [LARGE SCALE GENOMIC DNA]</scope>
    <source>
        <strain evidence="3 4">MEB164</strain>
    </source>
</reference>
<evidence type="ECO:0000256" key="1">
    <source>
        <dbReference type="PROSITE-ProRule" id="PRU00169"/>
    </source>
</evidence>
<dbReference type="SMART" id="SM00448">
    <property type="entry name" value="REC"/>
    <property type="match status" value="1"/>
</dbReference>
<evidence type="ECO:0000313" key="3">
    <source>
        <dbReference type="EMBL" id="MFK7161459.1"/>
    </source>
</evidence>
<keyword evidence="1" id="KW-0597">Phosphoprotein</keyword>
<dbReference type="Gene3D" id="3.40.50.2300">
    <property type="match status" value="1"/>
</dbReference>
<sequence>MPSTRPLRLVVVDDEPMMRELLKEFLTDIGHQVIAEGNTGYRAIELAKQHQPDLVFLDINMPELSGLDALASIKTLCENQLVIMVTACSTSSEVQQAIRTGADGYVLKPFRGQQISSAIDKALAKKAALAHKPPAQE</sequence>
<proteinExistence type="predicted"/>
<feature type="modified residue" description="4-aspartylphosphate" evidence="1">
    <location>
        <position position="58"/>
    </location>
</feature>
<dbReference type="InterPro" id="IPR001789">
    <property type="entry name" value="Sig_transdc_resp-reg_receiver"/>
</dbReference>
<dbReference type="Proteomes" id="UP001621714">
    <property type="component" value="Unassembled WGS sequence"/>
</dbReference>
<dbReference type="PROSITE" id="PS50110">
    <property type="entry name" value="RESPONSE_REGULATORY"/>
    <property type="match status" value="1"/>
</dbReference>
<dbReference type="PANTHER" id="PTHR43228">
    <property type="entry name" value="TWO-COMPONENT RESPONSE REGULATOR"/>
    <property type="match status" value="1"/>
</dbReference>
<dbReference type="RefSeq" id="WP_405340320.1">
    <property type="nucleotide sequence ID" value="NZ_JBANFI010000006.1"/>
</dbReference>
<dbReference type="Pfam" id="PF00072">
    <property type="entry name" value="Response_reg"/>
    <property type="match status" value="1"/>
</dbReference>
<evidence type="ECO:0000259" key="2">
    <source>
        <dbReference type="PROSITE" id="PS50110"/>
    </source>
</evidence>
<dbReference type="SUPFAM" id="SSF52172">
    <property type="entry name" value="CheY-like"/>
    <property type="match status" value="1"/>
</dbReference>
<dbReference type="InterPro" id="IPR011006">
    <property type="entry name" value="CheY-like_superfamily"/>
</dbReference>
<dbReference type="PANTHER" id="PTHR43228:SF1">
    <property type="entry name" value="TWO-COMPONENT RESPONSE REGULATOR ARR22"/>
    <property type="match status" value="1"/>
</dbReference>
<accession>A0ABW8PYV3</accession>
<feature type="domain" description="Response regulatory" evidence="2">
    <location>
        <begin position="8"/>
        <end position="123"/>
    </location>
</feature>
<gene>
    <name evidence="3" type="ORF">V6U78_10465</name>
</gene>
<keyword evidence="4" id="KW-1185">Reference proteome</keyword>
<dbReference type="EMBL" id="JBANFI010000006">
    <property type="protein sequence ID" value="MFK7161459.1"/>
    <property type="molecule type" value="Genomic_DNA"/>
</dbReference>
<dbReference type="CDD" id="cd00156">
    <property type="entry name" value="REC"/>
    <property type="match status" value="1"/>
</dbReference>
<name>A0ABW8PYV3_9GAMM</name>
<dbReference type="InterPro" id="IPR052048">
    <property type="entry name" value="ST_Response_Regulator"/>
</dbReference>
<protein>
    <submittedName>
        <fullName evidence="3">Response regulator</fullName>
    </submittedName>
</protein>
<organism evidence="3 4">
    <name type="scientific">Marinospirillum alkalitolerans</name>
    <dbReference type="NCBI Taxonomy" id="3123374"/>
    <lineage>
        <taxon>Bacteria</taxon>
        <taxon>Pseudomonadati</taxon>
        <taxon>Pseudomonadota</taxon>
        <taxon>Gammaproteobacteria</taxon>
        <taxon>Oceanospirillales</taxon>
        <taxon>Oceanospirillaceae</taxon>
        <taxon>Marinospirillum</taxon>
    </lineage>
</organism>
<evidence type="ECO:0000313" key="4">
    <source>
        <dbReference type="Proteomes" id="UP001621714"/>
    </source>
</evidence>
<comment type="caution">
    <text evidence="3">The sequence shown here is derived from an EMBL/GenBank/DDBJ whole genome shotgun (WGS) entry which is preliminary data.</text>
</comment>